<reference evidence="7" key="1">
    <citation type="submission" date="2020-11" db="EMBL/GenBank/DDBJ databases">
        <authorList>
            <person name="Konstantinou D."/>
            <person name="Gkelis S."/>
            <person name="Popin R."/>
            <person name="Fewer D."/>
            <person name="Sivonen K."/>
        </authorList>
    </citation>
    <scope>NUCLEOTIDE SEQUENCE</scope>
    <source>
        <strain evidence="7">TAU-MAC 1115</strain>
    </source>
</reference>
<dbReference type="SUPFAM" id="SSF53850">
    <property type="entry name" value="Periplasmic binding protein-like II"/>
    <property type="match status" value="1"/>
</dbReference>
<dbReference type="PRINTS" id="PR01021">
    <property type="entry name" value="OMPADOMAIN"/>
</dbReference>
<evidence type="ECO:0000256" key="4">
    <source>
        <dbReference type="PROSITE-ProRule" id="PRU00473"/>
    </source>
</evidence>
<dbReference type="PANTHER" id="PTHR30329:SF21">
    <property type="entry name" value="LIPOPROTEIN YIAD-RELATED"/>
    <property type="match status" value="1"/>
</dbReference>
<dbReference type="Gene3D" id="3.30.1330.60">
    <property type="entry name" value="OmpA-like domain"/>
    <property type="match status" value="1"/>
</dbReference>
<reference evidence="7" key="2">
    <citation type="journal article" date="2021" name="Mar. Drugs">
        <title>Genome Reduction and Secondary Metabolism of the Marine Sponge-Associated Cyanobacterium Leptothoe.</title>
        <authorList>
            <person name="Konstantinou D."/>
            <person name="Popin R.V."/>
            <person name="Fewer D.P."/>
            <person name="Sivonen K."/>
            <person name="Gkelis S."/>
        </authorList>
    </citation>
    <scope>NUCLEOTIDE SEQUENCE</scope>
    <source>
        <strain evidence="7">TAU-MAC 1115</strain>
    </source>
</reference>
<dbReference type="CDD" id="cd07185">
    <property type="entry name" value="OmpA_C-like"/>
    <property type="match status" value="1"/>
</dbReference>
<evidence type="ECO:0000256" key="3">
    <source>
        <dbReference type="ARBA" id="ARBA00023237"/>
    </source>
</evidence>
<gene>
    <name evidence="7" type="ORF">IXB50_18630</name>
</gene>
<evidence type="ECO:0000259" key="6">
    <source>
        <dbReference type="PROSITE" id="PS51123"/>
    </source>
</evidence>
<dbReference type="AlphaFoldDB" id="A0A947GLL8"/>
<name>A0A947GLL8_9CYAN</name>
<keyword evidence="5" id="KW-0812">Transmembrane</keyword>
<proteinExistence type="predicted"/>
<dbReference type="GO" id="GO:0009279">
    <property type="term" value="C:cell outer membrane"/>
    <property type="evidence" value="ECO:0007669"/>
    <property type="project" value="UniProtKB-SubCell"/>
</dbReference>
<sequence>MSSRAGGPPPIVYILGVIAVSLGFWSQKDTLFSFSKGPSISINSDTDELVILGDTFSGYSTFRSPELNDELEKAGLSLRFDNEFDQAERAARLEKGSADLIVTTLDQYLKHKPDGKIVGLIDRTVGADAVVLNTPKYPNLKSLNDLSQLVAQGQPLSLAYATDTPSEFLAQVLDIRFDGFNMSDFNQLKVAEASEAWNELQNTNQNIAVAVLWEPFVSQAREQGHTVVLSSEDAPNAILDVIVASDDMIRKEEEQLTEFLSAYYRRMDQATRNDSQLKTLIQTDGDLSAAQADLVIDGIDFFTSVEAGRWMEDGILDKRIDATAAILVLSGQLAQVPIATELYSDLFIAEAVANTESLIQLVQADDPELAKFLTGEAASTPNQVALTPEVIQSSQPIGDLQVRGEVKFGSGSSAIANEGQQTLAQLAAEINEFNTETVAIRVIGHTSKTGAAALNQSLSQQRAEAVVNYLKSQAVAHNIVAEGKGFSEPLAGVAANDPQNQRTEIRLVRINQ</sequence>
<dbReference type="Pfam" id="PF00691">
    <property type="entry name" value="OmpA"/>
    <property type="match status" value="1"/>
</dbReference>
<feature type="domain" description="OmpA-like" evidence="6">
    <location>
        <begin position="395"/>
        <end position="511"/>
    </location>
</feature>
<dbReference type="SUPFAM" id="SSF103088">
    <property type="entry name" value="OmpA-like"/>
    <property type="match status" value="1"/>
</dbReference>
<keyword evidence="8" id="KW-1185">Reference proteome</keyword>
<comment type="caution">
    <text evidence="7">The sequence shown here is derived from an EMBL/GenBank/DDBJ whole genome shotgun (WGS) entry which is preliminary data.</text>
</comment>
<dbReference type="Gene3D" id="3.40.190.10">
    <property type="entry name" value="Periplasmic binding protein-like II"/>
    <property type="match status" value="1"/>
</dbReference>
<protein>
    <submittedName>
        <fullName evidence="7">OmpA family protein</fullName>
    </submittedName>
</protein>
<dbReference type="PROSITE" id="PS51123">
    <property type="entry name" value="OMPA_2"/>
    <property type="match status" value="1"/>
</dbReference>
<organism evidence="7 8">
    <name type="scientific">Leptothoe spongobia TAU-MAC 1115</name>
    <dbReference type="NCBI Taxonomy" id="1967444"/>
    <lineage>
        <taxon>Bacteria</taxon>
        <taxon>Bacillati</taxon>
        <taxon>Cyanobacteriota</taxon>
        <taxon>Cyanophyceae</taxon>
        <taxon>Nodosilineales</taxon>
        <taxon>Cymatolegaceae</taxon>
        <taxon>Leptothoe</taxon>
        <taxon>Leptothoe spongobia</taxon>
    </lineage>
</organism>
<accession>A0A947GLL8</accession>
<dbReference type="EMBL" id="JADOES010000047">
    <property type="protein sequence ID" value="MBT9317443.1"/>
    <property type="molecule type" value="Genomic_DNA"/>
</dbReference>
<keyword evidence="5" id="KW-1133">Transmembrane helix</keyword>
<dbReference type="Proteomes" id="UP000717364">
    <property type="component" value="Unassembled WGS sequence"/>
</dbReference>
<evidence type="ECO:0000256" key="5">
    <source>
        <dbReference type="SAM" id="Phobius"/>
    </source>
</evidence>
<dbReference type="InterPro" id="IPR050330">
    <property type="entry name" value="Bact_OuterMem_StrucFunc"/>
</dbReference>
<dbReference type="InterPro" id="IPR036737">
    <property type="entry name" value="OmpA-like_sf"/>
</dbReference>
<keyword evidence="3" id="KW-0998">Cell outer membrane</keyword>
<comment type="subcellular location">
    <subcellularLocation>
        <location evidence="1">Cell outer membrane</location>
    </subcellularLocation>
</comment>
<dbReference type="RefSeq" id="WP_215610509.1">
    <property type="nucleotide sequence ID" value="NZ_JADOES010000047.1"/>
</dbReference>
<dbReference type="InterPro" id="IPR006665">
    <property type="entry name" value="OmpA-like"/>
</dbReference>
<feature type="transmembrane region" description="Helical" evidence="5">
    <location>
        <begin position="7"/>
        <end position="25"/>
    </location>
</feature>
<dbReference type="InterPro" id="IPR006664">
    <property type="entry name" value="OMP_bac"/>
</dbReference>
<evidence type="ECO:0000256" key="2">
    <source>
        <dbReference type="ARBA" id="ARBA00023136"/>
    </source>
</evidence>
<evidence type="ECO:0000313" key="8">
    <source>
        <dbReference type="Proteomes" id="UP000717364"/>
    </source>
</evidence>
<evidence type="ECO:0000313" key="7">
    <source>
        <dbReference type="EMBL" id="MBT9317443.1"/>
    </source>
</evidence>
<evidence type="ECO:0000256" key="1">
    <source>
        <dbReference type="ARBA" id="ARBA00004442"/>
    </source>
</evidence>
<dbReference type="PANTHER" id="PTHR30329">
    <property type="entry name" value="STATOR ELEMENT OF FLAGELLAR MOTOR COMPLEX"/>
    <property type="match status" value="1"/>
</dbReference>
<keyword evidence="2 4" id="KW-0472">Membrane</keyword>